<keyword evidence="25" id="KW-1185">Reference proteome</keyword>
<evidence type="ECO:0000256" key="1">
    <source>
        <dbReference type="ARBA" id="ARBA00000683"/>
    </source>
</evidence>
<comment type="subcellular location">
    <subcellularLocation>
        <location evidence="4 17">Cytoplasm</location>
    </subcellularLocation>
</comment>
<dbReference type="GO" id="GO:0009401">
    <property type="term" value="P:phosphoenolpyruvate-dependent sugar phosphotransferase system"/>
    <property type="evidence" value="ECO:0007669"/>
    <property type="project" value="UniProtKB-KW"/>
</dbReference>
<sequence>MKGIGVSPGISIGRAYVVASHTMARTGIVLTSDQAVQEEVVLFHQAVEASIHEVKAIIANVNSAIPEEGLAILEMQVELLDDPQLATDVTTKIGRDRKSAHDAVVEAIQEAVQLLKNTDDDYFRARAADVQDIGQRILQHIDGPGNAGPRTFDAGTILIAEDLSPSDTILIDTSRIRGFATNAGGKTSHTAIIALSRGIPAVVGCGDDLAGIANNDLILLDGETGLILVNPSQDQVDEYQQKNAAFTEKQRLLQSLKNIPATTTDGITIRLMANIGREEDMAPALEHGAEGVGLLRTELLFLGKDAFPTEDEQFEYYKWIALLSKNKPVTIRTLDIGGDKQLPYFPLPEEQNPVLGYRAIRIGLDQKDILRTQLRAILRASAFGRLRILLPMISGVQEVRAVKEILAAEKKEVTGFDPHIPLGIMIEIPSAAIMADLLAKEVDFFSIGTNDLCQYTLAVDRMNERVKGLYDPYNPAVLRLISYTIGQAHAHNIGVCLCGELASDPLATLLLAGMGLEEFSMNAGSIPLIKNIILHSSRSEAVAVFKKVMTMDNSRDIVHYLEEVNR</sequence>
<evidence type="ECO:0000256" key="2">
    <source>
        <dbReference type="ARBA" id="ARBA00001946"/>
    </source>
</evidence>
<feature type="active site" description="Proton donor" evidence="18">
    <location>
        <position position="498"/>
    </location>
</feature>
<dbReference type="Pfam" id="PF00391">
    <property type="entry name" value="PEP-utilizers"/>
    <property type="match status" value="1"/>
</dbReference>
<evidence type="ECO:0000313" key="24">
    <source>
        <dbReference type="EMBL" id="TDW97458.1"/>
    </source>
</evidence>
<evidence type="ECO:0000259" key="22">
    <source>
        <dbReference type="Pfam" id="PF02896"/>
    </source>
</evidence>
<dbReference type="InterPro" id="IPR015813">
    <property type="entry name" value="Pyrv/PenolPyrv_kinase-like_dom"/>
</dbReference>
<feature type="active site" description="Tele-phosphohistidine intermediate" evidence="18">
    <location>
        <position position="189"/>
    </location>
</feature>
<evidence type="ECO:0000313" key="25">
    <source>
        <dbReference type="Proteomes" id="UP000294498"/>
    </source>
</evidence>
<dbReference type="SUPFAM" id="SSF51621">
    <property type="entry name" value="Phosphoenolpyruvate/pyruvate domain"/>
    <property type="match status" value="1"/>
</dbReference>
<dbReference type="EC" id="2.7.3.9" evidence="6 17"/>
<comment type="caution">
    <text evidence="24">The sequence shown here is derived from an EMBL/GenBank/DDBJ whole genome shotgun (WGS) entry which is preliminary data.</text>
</comment>
<evidence type="ECO:0000256" key="5">
    <source>
        <dbReference type="ARBA" id="ARBA00007837"/>
    </source>
</evidence>
<dbReference type="PANTHER" id="PTHR46244:SF3">
    <property type="entry name" value="PHOSPHOENOLPYRUVATE-PROTEIN PHOSPHOTRANSFERASE"/>
    <property type="match status" value="1"/>
</dbReference>
<evidence type="ECO:0000256" key="3">
    <source>
        <dbReference type="ARBA" id="ARBA00002728"/>
    </source>
</evidence>
<dbReference type="Gene3D" id="3.50.30.10">
    <property type="entry name" value="Phosphohistidine domain"/>
    <property type="match status" value="1"/>
</dbReference>
<dbReference type="PRINTS" id="PR01736">
    <property type="entry name" value="PHPHTRNFRASE"/>
</dbReference>
<proteinExistence type="inferred from homology"/>
<dbReference type="GO" id="GO:0046872">
    <property type="term" value="F:metal ion binding"/>
    <property type="evidence" value="ECO:0007669"/>
    <property type="project" value="UniProtKB-KW"/>
</dbReference>
<feature type="domain" description="PEP-utilising enzyme mobile" evidence="21">
    <location>
        <begin position="153"/>
        <end position="225"/>
    </location>
</feature>
<dbReference type="Pfam" id="PF02896">
    <property type="entry name" value="PEP-utilizers_C"/>
    <property type="match status" value="1"/>
</dbReference>
<dbReference type="SUPFAM" id="SSF47831">
    <property type="entry name" value="Enzyme I of the PEP:sugar phosphotransferase system HPr-binding (sub)domain"/>
    <property type="match status" value="1"/>
</dbReference>
<dbReference type="RefSeq" id="WP_133999730.1">
    <property type="nucleotide sequence ID" value="NZ_SODV01000002.1"/>
</dbReference>
<keyword evidence="9 17" id="KW-0963">Cytoplasm</keyword>
<evidence type="ECO:0000256" key="15">
    <source>
        <dbReference type="ARBA" id="ARBA00022842"/>
    </source>
</evidence>
<dbReference type="InterPro" id="IPR024692">
    <property type="entry name" value="PTS_EI"/>
</dbReference>
<evidence type="ECO:0000256" key="16">
    <source>
        <dbReference type="ARBA" id="ARBA00033235"/>
    </source>
</evidence>
<keyword evidence="12 17" id="KW-0598">Phosphotransferase system</keyword>
<evidence type="ECO:0000256" key="20">
    <source>
        <dbReference type="PIRSR" id="PIRSR000732-3"/>
    </source>
</evidence>
<evidence type="ECO:0000256" key="4">
    <source>
        <dbReference type="ARBA" id="ARBA00004496"/>
    </source>
</evidence>
<evidence type="ECO:0000256" key="12">
    <source>
        <dbReference type="ARBA" id="ARBA00022683"/>
    </source>
</evidence>
<comment type="similarity">
    <text evidence="5 17">Belongs to the PEP-utilizing enzyme family.</text>
</comment>
<dbReference type="InterPro" id="IPR050499">
    <property type="entry name" value="PEP-utilizing_PTS_enzyme"/>
</dbReference>
<feature type="binding site" evidence="20">
    <location>
        <position position="427"/>
    </location>
    <ligand>
        <name>Mg(2+)</name>
        <dbReference type="ChEBI" id="CHEBI:18420"/>
    </ligand>
</feature>
<feature type="binding site" evidence="19">
    <location>
        <position position="461"/>
    </location>
    <ligand>
        <name>phosphoenolpyruvate</name>
        <dbReference type="ChEBI" id="CHEBI:58702"/>
    </ligand>
</feature>
<dbReference type="EMBL" id="SODV01000002">
    <property type="protein sequence ID" value="TDW97458.1"/>
    <property type="molecule type" value="Genomic_DNA"/>
</dbReference>
<dbReference type="GO" id="GO:0016301">
    <property type="term" value="F:kinase activity"/>
    <property type="evidence" value="ECO:0007669"/>
    <property type="project" value="UniProtKB-KW"/>
</dbReference>
<evidence type="ECO:0000256" key="18">
    <source>
        <dbReference type="PIRSR" id="PIRSR000732-1"/>
    </source>
</evidence>
<comment type="cofactor">
    <cofactor evidence="2 17 20">
        <name>Mg(2+)</name>
        <dbReference type="ChEBI" id="CHEBI:18420"/>
    </cofactor>
</comment>
<dbReference type="NCBIfam" id="TIGR01417">
    <property type="entry name" value="PTS_I_fam"/>
    <property type="match status" value="1"/>
</dbReference>
<dbReference type="Gene3D" id="1.10.274.10">
    <property type="entry name" value="PtsI, HPr-binding domain"/>
    <property type="match status" value="1"/>
</dbReference>
<dbReference type="InterPro" id="IPR036618">
    <property type="entry name" value="PtsI_HPr-bd_sf"/>
</dbReference>
<protein>
    <recommendedName>
        <fullName evidence="7 17">Phosphoenolpyruvate-protein phosphotransferase</fullName>
        <ecNumber evidence="6 17">2.7.3.9</ecNumber>
    </recommendedName>
    <alternativeName>
        <fullName evidence="16 17">Phosphotransferase system, enzyme I</fullName>
    </alternativeName>
</protein>
<evidence type="ECO:0000256" key="19">
    <source>
        <dbReference type="PIRSR" id="PIRSR000732-2"/>
    </source>
</evidence>
<evidence type="ECO:0000256" key="10">
    <source>
        <dbReference type="ARBA" id="ARBA00022597"/>
    </source>
</evidence>
<evidence type="ECO:0000256" key="11">
    <source>
        <dbReference type="ARBA" id="ARBA00022679"/>
    </source>
</evidence>
<dbReference type="SUPFAM" id="SSF52009">
    <property type="entry name" value="Phosphohistidine domain"/>
    <property type="match status" value="1"/>
</dbReference>
<dbReference type="InterPro" id="IPR000121">
    <property type="entry name" value="PEP_util_C"/>
</dbReference>
<evidence type="ECO:0000256" key="14">
    <source>
        <dbReference type="ARBA" id="ARBA00022777"/>
    </source>
</evidence>
<dbReference type="Proteomes" id="UP000294498">
    <property type="component" value="Unassembled WGS sequence"/>
</dbReference>
<dbReference type="InterPro" id="IPR008731">
    <property type="entry name" value="PTS_EIN"/>
</dbReference>
<feature type="binding site" evidence="19">
    <location>
        <position position="332"/>
    </location>
    <ligand>
        <name>phosphoenolpyruvate</name>
        <dbReference type="ChEBI" id="CHEBI:58702"/>
    </ligand>
</feature>
<dbReference type="GO" id="GO:0005737">
    <property type="term" value="C:cytoplasm"/>
    <property type="evidence" value="ECO:0007669"/>
    <property type="project" value="UniProtKB-SubCell"/>
</dbReference>
<keyword evidence="15 17" id="KW-0460">Magnesium</keyword>
<dbReference type="InterPro" id="IPR036637">
    <property type="entry name" value="Phosphohistidine_dom_sf"/>
</dbReference>
<keyword evidence="13 17" id="KW-0479">Metal-binding</keyword>
<evidence type="ECO:0000256" key="8">
    <source>
        <dbReference type="ARBA" id="ARBA00022448"/>
    </source>
</evidence>
<dbReference type="PROSITE" id="PS00742">
    <property type="entry name" value="PEP_ENZYMES_2"/>
    <property type="match status" value="1"/>
</dbReference>
<evidence type="ECO:0000256" key="7">
    <source>
        <dbReference type="ARBA" id="ARBA00016544"/>
    </source>
</evidence>
<dbReference type="PIRSF" id="PIRSF000732">
    <property type="entry name" value="PTS_enzyme_I"/>
    <property type="match status" value="1"/>
</dbReference>
<dbReference type="AlphaFoldDB" id="A0A4R8DIW8"/>
<organism evidence="24 25">
    <name type="scientific">Dinghuibacter silviterrae</name>
    <dbReference type="NCBI Taxonomy" id="1539049"/>
    <lineage>
        <taxon>Bacteria</taxon>
        <taxon>Pseudomonadati</taxon>
        <taxon>Bacteroidota</taxon>
        <taxon>Chitinophagia</taxon>
        <taxon>Chitinophagales</taxon>
        <taxon>Chitinophagaceae</taxon>
        <taxon>Dinghuibacter</taxon>
    </lineage>
</organism>
<comment type="function">
    <text evidence="3 17">General (non sugar-specific) component of the phosphoenolpyruvate-dependent sugar phosphotransferase system (sugar PTS). This major carbohydrate active-transport system catalyzes the phosphorylation of incoming sugar substrates concomitantly with their translocation across the cell membrane. Enzyme I transfers the phosphoryl group from phosphoenolpyruvate (PEP) to the phosphoryl carrier protein (HPr).</text>
</comment>
<feature type="domain" description="PEP-utilising enzyme C-terminal" evidence="22">
    <location>
        <begin position="253"/>
        <end position="535"/>
    </location>
</feature>
<dbReference type="InterPro" id="IPR023151">
    <property type="entry name" value="PEP_util_CS"/>
</dbReference>
<evidence type="ECO:0000259" key="21">
    <source>
        <dbReference type="Pfam" id="PF00391"/>
    </source>
</evidence>
<feature type="binding site" evidence="20">
    <location>
        <position position="451"/>
    </location>
    <ligand>
        <name>Mg(2+)</name>
        <dbReference type="ChEBI" id="CHEBI:18420"/>
    </ligand>
</feature>
<evidence type="ECO:0000256" key="17">
    <source>
        <dbReference type="PIRNR" id="PIRNR000732"/>
    </source>
</evidence>
<dbReference type="InterPro" id="IPR008279">
    <property type="entry name" value="PEP-util_enz_mobile_dom"/>
</dbReference>
<comment type="catalytic activity">
    <reaction evidence="1 17">
        <text>L-histidyl-[protein] + phosphoenolpyruvate = N(pros)-phospho-L-histidyl-[protein] + pyruvate</text>
        <dbReference type="Rhea" id="RHEA:23880"/>
        <dbReference type="Rhea" id="RHEA-COMP:9745"/>
        <dbReference type="Rhea" id="RHEA-COMP:9746"/>
        <dbReference type="ChEBI" id="CHEBI:15361"/>
        <dbReference type="ChEBI" id="CHEBI:29979"/>
        <dbReference type="ChEBI" id="CHEBI:58702"/>
        <dbReference type="ChEBI" id="CHEBI:64837"/>
        <dbReference type="EC" id="2.7.3.9"/>
    </reaction>
</comment>
<evidence type="ECO:0000259" key="23">
    <source>
        <dbReference type="Pfam" id="PF05524"/>
    </source>
</evidence>
<feature type="domain" description="Phosphotransferase system enzyme I N-terminal" evidence="23">
    <location>
        <begin position="2"/>
        <end position="126"/>
    </location>
</feature>
<dbReference type="PANTHER" id="PTHR46244">
    <property type="entry name" value="PHOSPHOENOLPYRUVATE-PROTEIN PHOSPHOTRANSFERASE"/>
    <property type="match status" value="1"/>
</dbReference>
<feature type="binding site" evidence="19">
    <location>
        <begin position="450"/>
        <end position="451"/>
    </location>
    <ligand>
        <name>phosphoenolpyruvate</name>
        <dbReference type="ChEBI" id="CHEBI:58702"/>
    </ligand>
</feature>
<dbReference type="Pfam" id="PF05524">
    <property type="entry name" value="PEP-utilisers_N"/>
    <property type="match status" value="1"/>
</dbReference>
<gene>
    <name evidence="24" type="ORF">EDB95_5308</name>
</gene>
<feature type="binding site" evidence="19">
    <location>
        <position position="296"/>
    </location>
    <ligand>
        <name>phosphoenolpyruvate</name>
        <dbReference type="ChEBI" id="CHEBI:58702"/>
    </ligand>
</feature>
<evidence type="ECO:0000256" key="6">
    <source>
        <dbReference type="ARBA" id="ARBA00012232"/>
    </source>
</evidence>
<keyword evidence="14 17" id="KW-0418">Kinase</keyword>
<name>A0A4R8DIW8_9BACT</name>
<dbReference type="InterPro" id="IPR006318">
    <property type="entry name" value="PTS_EI-like"/>
</dbReference>
<accession>A0A4R8DIW8</accession>
<dbReference type="InterPro" id="IPR040442">
    <property type="entry name" value="Pyrv_kinase-like_dom_sf"/>
</dbReference>
<keyword evidence="11 17" id="KW-0808">Transferase</keyword>
<dbReference type="OrthoDB" id="9765468at2"/>
<keyword evidence="8 17" id="KW-0813">Transport</keyword>
<evidence type="ECO:0000256" key="13">
    <source>
        <dbReference type="ARBA" id="ARBA00022723"/>
    </source>
</evidence>
<dbReference type="GO" id="GO:0008965">
    <property type="term" value="F:phosphoenolpyruvate-protein phosphotransferase activity"/>
    <property type="evidence" value="ECO:0007669"/>
    <property type="project" value="UniProtKB-EC"/>
</dbReference>
<dbReference type="Gene3D" id="3.20.20.60">
    <property type="entry name" value="Phosphoenolpyruvate-binding domains"/>
    <property type="match status" value="1"/>
</dbReference>
<keyword evidence="10 17" id="KW-0762">Sugar transport</keyword>
<reference evidence="24 25" key="1">
    <citation type="submission" date="2019-03" db="EMBL/GenBank/DDBJ databases">
        <title>Genomic Encyclopedia of Type Strains, Phase IV (KMG-IV): sequencing the most valuable type-strain genomes for metagenomic binning, comparative biology and taxonomic classification.</title>
        <authorList>
            <person name="Goeker M."/>
        </authorList>
    </citation>
    <scope>NUCLEOTIDE SEQUENCE [LARGE SCALE GENOMIC DNA]</scope>
    <source>
        <strain evidence="24 25">DSM 100059</strain>
    </source>
</reference>
<evidence type="ECO:0000256" key="9">
    <source>
        <dbReference type="ARBA" id="ARBA00022490"/>
    </source>
</evidence>